<evidence type="ECO:0000256" key="3">
    <source>
        <dbReference type="SAM" id="Coils"/>
    </source>
</evidence>
<dbReference type="InterPro" id="IPR051485">
    <property type="entry name" value="SR-CTD_assoc_factor"/>
</dbReference>
<gene>
    <name evidence="7" type="primary">U2SURP</name>
</gene>
<feature type="compositionally biased region" description="Basic and acidic residues" evidence="4">
    <location>
        <begin position="777"/>
        <end position="828"/>
    </location>
</feature>
<dbReference type="Gene3D" id="1.10.10.790">
    <property type="entry name" value="Surp module"/>
    <property type="match status" value="1"/>
</dbReference>
<accession>A0A8D3AM69</accession>
<dbReference type="FunFam" id="3.30.70.330:FF:000177">
    <property type="entry name" value="U2 snRNP-associated SURP motif-containing protein-like isoform X2"/>
    <property type="match status" value="1"/>
</dbReference>
<dbReference type="SMART" id="SM00648">
    <property type="entry name" value="SWAP"/>
    <property type="match status" value="1"/>
</dbReference>
<dbReference type="CDD" id="cd21370">
    <property type="entry name" value="cwf21_SR140"/>
    <property type="match status" value="1"/>
</dbReference>
<feature type="region of interest" description="Disordered" evidence="4">
    <location>
        <begin position="450"/>
        <end position="472"/>
    </location>
</feature>
<evidence type="ECO:0000313" key="7">
    <source>
        <dbReference type="Ensembl" id="ENSSMAP00000020389.2"/>
    </source>
</evidence>
<feature type="compositionally biased region" description="Basic and acidic residues" evidence="4">
    <location>
        <begin position="855"/>
        <end position="880"/>
    </location>
</feature>
<feature type="region of interest" description="Disordered" evidence="4">
    <location>
        <begin position="684"/>
        <end position="747"/>
    </location>
</feature>
<dbReference type="PANTHER" id="PTHR23140">
    <property type="entry name" value="RNA PROCESSING PROTEIN LD23810P"/>
    <property type="match status" value="1"/>
</dbReference>
<dbReference type="InterPro" id="IPR035967">
    <property type="entry name" value="SWAP/Surp_sf"/>
</dbReference>
<dbReference type="GO" id="GO:0003723">
    <property type="term" value="F:RNA binding"/>
    <property type="evidence" value="ECO:0007669"/>
    <property type="project" value="UniProtKB-UniRule"/>
</dbReference>
<dbReference type="SUPFAM" id="SSF54928">
    <property type="entry name" value="RNA-binding domain, RBD"/>
    <property type="match status" value="1"/>
</dbReference>
<feature type="compositionally biased region" description="Basic residues" evidence="4">
    <location>
        <begin position="897"/>
        <end position="935"/>
    </location>
</feature>
<evidence type="ECO:0000256" key="4">
    <source>
        <dbReference type="SAM" id="MobiDB-lite"/>
    </source>
</evidence>
<dbReference type="InterPro" id="IPR008942">
    <property type="entry name" value="ENTH_VHS"/>
</dbReference>
<dbReference type="AlphaFoldDB" id="A0A8D3AM69"/>
<dbReference type="CDD" id="cd12223">
    <property type="entry name" value="RRM_SR140"/>
    <property type="match status" value="1"/>
</dbReference>
<keyword evidence="1 2" id="KW-0694">RNA-binding</keyword>
<dbReference type="PROSITE" id="PS50128">
    <property type="entry name" value="SURP"/>
    <property type="match status" value="1"/>
</dbReference>
<dbReference type="InterPro" id="IPR000504">
    <property type="entry name" value="RRM_dom"/>
</dbReference>
<dbReference type="Pfam" id="PF01805">
    <property type="entry name" value="Surp"/>
    <property type="match status" value="1"/>
</dbReference>
<reference evidence="7" key="1">
    <citation type="submission" date="2023-05" db="EMBL/GenBank/DDBJ databases">
        <title>High-quality long-read genome of Scophthalmus maximus.</title>
        <authorList>
            <person name="Lien S."/>
            <person name="Martinez P."/>
        </authorList>
    </citation>
    <scope>NUCLEOTIDE SEQUENCE [LARGE SCALE GENOMIC DNA]</scope>
</reference>
<dbReference type="Pfam" id="PF00076">
    <property type="entry name" value="RRM_1"/>
    <property type="match status" value="1"/>
</dbReference>
<dbReference type="InterPro" id="IPR035979">
    <property type="entry name" value="RBD_domain_sf"/>
</dbReference>
<feature type="compositionally biased region" description="Acidic residues" evidence="4">
    <location>
        <begin position="454"/>
        <end position="464"/>
    </location>
</feature>
<evidence type="ECO:0000259" key="6">
    <source>
        <dbReference type="PROSITE" id="PS50128"/>
    </source>
</evidence>
<dbReference type="FunFam" id="1.10.10.790:FF:000006">
    <property type="entry name" value="U2 snRNP-associated SURP motif-containing protein isoform X1"/>
    <property type="match status" value="1"/>
</dbReference>
<feature type="compositionally biased region" description="Basic and acidic residues" evidence="4">
    <location>
        <begin position="726"/>
        <end position="747"/>
    </location>
</feature>
<dbReference type="Ensembl" id="ENSSMAT00000020636.2">
    <property type="protein sequence ID" value="ENSSMAP00000020389.2"/>
    <property type="gene ID" value="ENSSMAG00000012475.2"/>
</dbReference>
<keyword evidence="3" id="KW-0175">Coiled coil</keyword>
<dbReference type="SUPFAM" id="SSF109905">
    <property type="entry name" value="Surp module (SWAP domain)"/>
    <property type="match status" value="1"/>
</dbReference>
<dbReference type="PROSITE" id="PS50102">
    <property type="entry name" value="RRM"/>
    <property type="match status" value="1"/>
</dbReference>
<dbReference type="InterPro" id="IPR047488">
    <property type="entry name" value="SR140_cwf21"/>
</dbReference>
<dbReference type="InterPro" id="IPR013170">
    <property type="entry name" value="mRNA_splic_Cwf21_dom"/>
</dbReference>
<dbReference type="SMART" id="SM01115">
    <property type="entry name" value="cwf21"/>
    <property type="match status" value="1"/>
</dbReference>
<dbReference type="Gene3D" id="6.10.140.420">
    <property type="match status" value="1"/>
</dbReference>
<dbReference type="SMART" id="SM00360">
    <property type="entry name" value="RRM"/>
    <property type="match status" value="1"/>
</dbReference>
<dbReference type="InterPro" id="IPR000061">
    <property type="entry name" value="Surp"/>
</dbReference>
<dbReference type="InterPro" id="IPR035009">
    <property type="entry name" value="SR140_RRM"/>
</dbReference>
<dbReference type="SMART" id="SM00582">
    <property type="entry name" value="RPR"/>
    <property type="match status" value="1"/>
</dbReference>
<evidence type="ECO:0000313" key="8">
    <source>
        <dbReference type="Proteomes" id="UP000694558"/>
    </source>
</evidence>
<feature type="region of interest" description="Disordered" evidence="4">
    <location>
        <begin position="760"/>
        <end position="935"/>
    </location>
</feature>
<protein>
    <submittedName>
        <fullName evidence="7">U2 snRNP associated SURP domain containing</fullName>
    </submittedName>
</protein>
<feature type="coiled-coil region" evidence="3">
    <location>
        <begin position="136"/>
        <end position="163"/>
    </location>
</feature>
<proteinExistence type="predicted"/>
<reference evidence="7" key="2">
    <citation type="submission" date="2025-08" db="UniProtKB">
        <authorList>
            <consortium name="Ensembl"/>
        </authorList>
    </citation>
    <scope>IDENTIFICATION</scope>
</reference>
<dbReference type="Proteomes" id="UP000694558">
    <property type="component" value="Chromosome 21"/>
</dbReference>
<dbReference type="Gene3D" id="3.30.70.330">
    <property type="match status" value="1"/>
</dbReference>
<dbReference type="Gene3D" id="1.25.40.90">
    <property type="match status" value="1"/>
</dbReference>
<dbReference type="InterPro" id="IPR006569">
    <property type="entry name" value="CID_dom"/>
</dbReference>
<dbReference type="PANTHER" id="PTHR23140:SF10">
    <property type="entry name" value="U2 SNRNP-ASSOCIATED SURP DOMAIN-CONTAINING"/>
    <property type="match status" value="1"/>
</dbReference>
<organism evidence="7 8">
    <name type="scientific">Scophthalmus maximus</name>
    <name type="common">Turbot</name>
    <name type="synonym">Psetta maxima</name>
    <dbReference type="NCBI Taxonomy" id="52904"/>
    <lineage>
        <taxon>Eukaryota</taxon>
        <taxon>Metazoa</taxon>
        <taxon>Chordata</taxon>
        <taxon>Craniata</taxon>
        <taxon>Vertebrata</taxon>
        <taxon>Euteleostomi</taxon>
        <taxon>Actinopterygii</taxon>
        <taxon>Neopterygii</taxon>
        <taxon>Teleostei</taxon>
        <taxon>Neoteleostei</taxon>
        <taxon>Acanthomorphata</taxon>
        <taxon>Carangaria</taxon>
        <taxon>Pleuronectiformes</taxon>
        <taxon>Pleuronectoidei</taxon>
        <taxon>Scophthalmidae</taxon>
        <taxon>Scophthalmus</taxon>
    </lineage>
</organism>
<dbReference type="GeneTree" id="ENSGT00390000010687"/>
<evidence type="ECO:0000256" key="2">
    <source>
        <dbReference type="PROSITE-ProRule" id="PRU00176"/>
    </source>
</evidence>
<feature type="domain" description="RRM" evidence="5">
    <location>
        <begin position="211"/>
        <end position="292"/>
    </location>
</feature>
<evidence type="ECO:0000259" key="5">
    <source>
        <dbReference type="PROSITE" id="PS50102"/>
    </source>
</evidence>
<dbReference type="InterPro" id="IPR012677">
    <property type="entry name" value="Nucleotide-bd_a/b_plait_sf"/>
</dbReference>
<name>A0A8D3AM69_SCOMX</name>
<dbReference type="GO" id="GO:0005634">
    <property type="term" value="C:nucleus"/>
    <property type="evidence" value="ECO:0007669"/>
    <property type="project" value="TreeGrafter"/>
</dbReference>
<evidence type="ECO:0000256" key="1">
    <source>
        <dbReference type="ARBA" id="ARBA00022884"/>
    </source>
</evidence>
<feature type="domain" description="SURP motif" evidence="6">
    <location>
        <begin position="367"/>
        <end position="410"/>
    </location>
</feature>
<dbReference type="GO" id="GO:0006396">
    <property type="term" value="P:RNA processing"/>
    <property type="evidence" value="ECO:0007669"/>
    <property type="project" value="InterPro"/>
</dbReference>
<sequence>MADRTPGGSQKASAKALLESKLKSFSIGKMAVAKRTLSKKEQDEIKKKEDERAAAEIYEEFLAAFEGGGEGKVKAFVRGGVANATKEEAAADEKKGKLYKPKSRFENQTKSFLPLDTPPQFLAIDKRHTLKKGNEKEKKKSNLELFKEELKQIQEERDERHKMKGRVSRFEPLSGIEGRRSSVGKSSLFSVSAVLDDCAPGSHDVGDPSTTNLYLGNINPQMNEEMLCQEFGRYGPLASVKIMWPRTDEERARERNCGFVAFMNRRDAERALKNLNGKMIMNFEMKLGWGKGVPIPPHPIYIPPSMMEHTLPPPPSGLPFNAQPRERLKNPSATMLPPPKNKEEFEKTLSQAIVKVVIPTERNLLSLIHRMIEFVVREGPMFEAMIMNREINNPMYRFLFENQSPAHVYYRWKLYSILQGEAPVKWRTDDFRMFKNGSLWRPPPLNPYLHGPYDDGEEEEEEEEGIKKGSLKEDERDKLEEMLRGLTPRRGDVAEAMLFCLSRADAAEEIVECITESLSILKTPLPKKASTPLPITSNSVADRILIQRLLLQKIQRVMACFRAWEDWAVYPDPFLIKLQNIFLGLVNLAIEKEPPVVAEPAEDIDGAPIGEYVDGMPLEDVDGVPIDAGPIDGAPIDGAPLDDLDGVPIKPMEEDIDGIPCEWPTFKVAPSKWEAVDESDLASQAVTTSKWEAFEQPDETKKNEEDSDDEDRSPRSDDNQSYSNPIRDDSDIKSKMSEMNEEKRSKLREIEVKVMKFQDELELGKRPKKPGQSIQEQVEHYRDKLLQKEKEKEKLEREKEREKKEKEKAEARLKDLKKEKEKEDTPTRKERKRRHSGSPSPTRSSSRRGRSSSPRAERSERSDRSFSKDISSRTSHKDSPRSSTKKSSKRSPSSPRTPKRTRRSRSRTPKKSAKKSRSKSKSPHRSHKKSKKSKH</sequence>
<dbReference type="Pfam" id="PF08312">
    <property type="entry name" value="cwf21"/>
    <property type="match status" value="1"/>
</dbReference>